<dbReference type="Proteomes" id="UP000280960">
    <property type="component" value="Chromosome"/>
</dbReference>
<dbReference type="EMBL" id="CP033169">
    <property type="protein sequence ID" value="AYO30319.1"/>
    <property type="molecule type" value="Genomic_DNA"/>
</dbReference>
<sequence>MMQTVGFNRFIKREWLNFTAFLAGREKDEKIIRKNLNEYLEKETKAEITRQKTLVELLRIWVNVPASHEDLKEKALDLFEKVPEDEKMLFHWSMIMLAFPIFIDVASSLGKIFSLQDRVSLKILEKRIFEKWGERSTVKYALPKIVGSMVEWGVITRAKVGEYTKAQTIEIKNKDCKLFFINCYMQALEKDYLRFIEANNLSAAFPFKLNLGLDDFNNSNTLSLSRMGSDVVIIKR</sequence>
<keyword evidence="2" id="KW-1185">Reference proteome</keyword>
<reference evidence="1 2" key="1">
    <citation type="submission" date="2018-10" db="EMBL/GenBank/DDBJ databases">
        <authorList>
            <person name="Zhang X."/>
        </authorList>
    </citation>
    <scope>NUCLEOTIDE SEQUENCE [LARGE SCALE GENOMIC DNA]</scope>
    <source>
        <strain evidence="1 2">SK-G1</strain>
    </source>
</reference>
<protein>
    <recommendedName>
        <fullName evidence="3">DUF1819 family protein</fullName>
    </recommendedName>
</protein>
<name>A0A3G2R4L3_9FIRM</name>
<evidence type="ECO:0000313" key="2">
    <source>
        <dbReference type="Proteomes" id="UP000280960"/>
    </source>
</evidence>
<dbReference type="AlphaFoldDB" id="A0A3G2R4L3"/>
<proteinExistence type="predicted"/>
<gene>
    <name evidence="1" type="ORF">D2962_06520</name>
</gene>
<evidence type="ECO:0008006" key="3">
    <source>
        <dbReference type="Google" id="ProtNLM"/>
    </source>
</evidence>
<dbReference type="RefSeq" id="WP_122014531.1">
    <property type="nucleotide sequence ID" value="NZ_CP033169.1"/>
</dbReference>
<accession>A0A3G2R4L3</accession>
<dbReference type="KEGG" id="bacg:D2962_06520"/>
<organism evidence="1 2">
    <name type="scientific">Biomaibacter acetigenes</name>
    <dbReference type="NCBI Taxonomy" id="2316383"/>
    <lineage>
        <taxon>Bacteria</taxon>
        <taxon>Bacillati</taxon>
        <taxon>Bacillota</taxon>
        <taxon>Clostridia</taxon>
        <taxon>Thermosediminibacterales</taxon>
        <taxon>Tepidanaerobacteraceae</taxon>
        <taxon>Biomaibacter</taxon>
    </lineage>
</organism>
<evidence type="ECO:0000313" key="1">
    <source>
        <dbReference type="EMBL" id="AYO30319.1"/>
    </source>
</evidence>